<evidence type="ECO:0000256" key="2">
    <source>
        <dbReference type="RuleBase" id="RU003749"/>
    </source>
</evidence>
<dbReference type="KEGG" id="nano:G5V58_13355"/>
<dbReference type="Gene3D" id="3.30.750.24">
    <property type="entry name" value="STAS domain"/>
    <property type="match status" value="1"/>
</dbReference>
<evidence type="ECO:0000259" key="3">
    <source>
        <dbReference type="PROSITE" id="PS50801"/>
    </source>
</evidence>
<dbReference type="CDD" id="cd07043">
    <property type="entry name" value="STAS_anti-anti-sigma_factors"/>
    <property type="match status" value="1"/>
</dbReference>
<dbReference type="EMBL" id="CP049257">
    <property type="protein sequence ID" value="QIG43614.1"/>
    <property type="molecule type" value="Genomic_DNA"/>
</dbReference>
<dbReference type="InterPro" id="IPR036513">
    <property type="entry name" value="STAS_dom_sf"/>
</dbReference>
<dbReference type="PANTHER" id="PTHR33495:SF2">
    <property type="entry name" value="ANTI-SIGMA FACTOR ANTAGONIST TM_1081-RELATED"/>
    <property type="match status" value="1"/>
</dbReference>
<dbReference type="PANTHER" id="PTHR33495">
    <property type="entry name" value="ANTI-SIGMA FACTOR ANTAGONIST TM_1081-RELATED-RELATED"/>
    <property type="match status" value="1"/>
</dbReference>
<evidence type="ECO:0000313" key="5">
    <source>
        <dbReference type="Proteomes" id="UP000502996"/>
    </source>
</evidence>
<dbReference type="Pfam" id="PF01740">
    <property type="entry name" value="STAS"/>
    <property type="match status" value="1"/>
</dbReference>
<dbReference type="GO" id="GO:0043856">
    <property type="term" value="F:anti-sigma factor antagonist activity"/>
    <property type="evidence" value="ECO:0007669"/>
    <property type="project" value="InterPro"/>
</dbReference>
<keyword evidence="5" id="KW-1185">Reference proteome</keyword>
<comment type="similarity">
    <text evidence="1 2">Belongs to the anti-sigma-factor antagonist family.</text>
</comment>
<evidence type="ECO:0000256" key="1">
    <source>
        <dbReference type="ARBA" id="ARBA00009013"/>
    </source>
</evidence>
<accession>A0A6G6WEF7</accession>
<dbReference type="Proteomes" id="UP000502996">
    <property type="component" value="Chromosome"/>
</dbReference>
<sequence length="119" mass="12544">MSTPAPLVVSRHTSRGADVLAVSGELDIATAAAFRAEFATVRDTLLPTLVVDLNEVSFMDSTGVGMLVAVRRWLLAHGRDLVLACAGGQPVKILRLVGLDQVCTIVDSAEDRDWAAAGD</sequence>
<evidence type="ECO:0000313" key="4">
    <source>
        <dbReference type="EMBL" id="QIG43614.1"/>
    </source>
</evidence>
<reference evidence="4 5" key="1">
    <citation type="submission" date="2020-02" db="EMBL/GenBank/DDBJ databases">
        <title>Full genome sequence of Nocardioides sp. R-3366.</title>
        <authorList>
            <person name="Im W.-T."/>
        </authorList>
    </citation>
    <scope>NUCLEOTIDE SEQUENCE [LARGE SCALE GENOMIC DNA]</scope>
    <source>
        <strain evidence="4 5">R-3366</strain>
    </source>
</reference>
<dbReference type="AlphaFoldDB" id="A0A6G6WEF7"/>
<dbReference type="PROSITE" id="PS50801">
    <property type="entry name" value="STAS"/>
    <property type="match status" value="1"/>
</dbReference>
<dbReference type="InterPro" id="IPR002645">
    <property type="entry name" value="STAS_dom"/>
</dbReference>
<feature type="domain" description="STAS" evidence="3">
    <location>
        <begin position="7"/>
        <end position="119"/>
    </location>
</feature>
<name>A0A6G6WEF7_9ACTN</name>
<gene>
    <name evidence="4" type="ORF">G5V58_13355</name>
</gene>
<dbReference type="SUPFAM" id="SSF52091">
    <property type="entry name" value="SpoIIaa-like"/>
    <property type="match status" value="1"/>
</dbReference>
<dbReference type="NCBIfam" id="TIGR00377">
    <property type="entry name" value="ant_ant_sig"/>
    <property type="match status" value="1"/>
</dbReference>
<dbReference type="InterPro" id="IPR003658">
    <property type="entry name" value="Anti-sigma_ant"/>
</dbReference>
<dbReference type="RefSeq" id="WP_165233462.1">
    <property type="nucleotide sequence ID" value="NZ_CP049257.1"/>
</dbReference>
<organism evidence="4 5">
    <name type="scientific">Nocardioides anomalus</name>
    <dbReference type="NCBI Taxonomy" id="2712223"/>
    <lineage>
        <taxon>Bacteria</taxon>
        <taxon>Bacillati</taxon>
        <taxon>Actinomycetota</taxon>
        <taxon>Actinomycetes</taxon>
        <taxon>Propionibacteriales</taxon>
        <taxon>Nocardioidaceae</taxon>
        <taxon>Nocardioides</taxon>
    </lineage>
</organism>
<proteinExistence type="inferred from homology"/>
<protein>
    <recommendedName>
        <fullName evidence="2">Anti-sigma factor antagonist</fullName>
    </recommendedName>
</protein>